<dbReference type="EMBL" id="CACRXK020025802">
    <property type="protein sequence ID" value="CAB4039739.1"/>
    <property type="molecule type" value="Genomic_DNA"/>
</dbReference>
<dbReference type="AlphaFoldDB" id="A0A6S7LRM3"/>
<dbReference type="InterPro" id="IPR043502">
    <property type="entry name" value="DNA/RNA_pol_sf"/>
</dbReference>
<name>A0A6S7LRM3_PARCT</name>
<organism evidence="1 2">
    <name type="scientific">Paramuricea clavata</name>
    <name type="common">Red gorgonian</name>
    <name type="synonym">Violescent sea-whip</name>
    <dbReference type="NCBI Taxonomy" id="317549"/>
    <lineage>
        <taxon>Eukaryota</taxon>
        <taxon>Metazoa</taxon>
        <taxon>Cnidaria</taxon>
        <taxon>Anthozoa</taxon>
        <taxon>Octocorallia</taxon>
        <taxon>Malacalcyonacea</taxon>
        <taxon>Plexauridae</taxon>
        <taxon>Paramuricea</taxon>
    </lineage>
</organism>
<dbReference type="Proteomes" id="UP001152795">
    <property type="component" value="Unassembled WGS sequence"/>
</dbReference>
<accession>A0A6S7LRM3</accession>
<keyword evidence="2" id="KW-1185">Reference proteome</keyword>
<gene>
    <name evidence="1" type="ORF">PACLA_8A044862</name>
</gene>
<dbReference type="Pfam" id="PF00078">
    <property type="entry name" value="RVT_1"/>
    <property type="match status" value="1"/>
</dbReference>
<evidence type="ECO:0000313" key="2">
    <source>
        <dbReference type="Proteomes" id="UP001152795"/>
    </source>
</evidence>
<comment type="caution">
    <text evidence="1">The sequence shown here is derived from an EMBL/GenBank/DDBJ whole genome shotgun (WGS) entry which is preliminary data.</text>
</comment>
<proteinExistence type="predicted"/>
<dbReference type="PROSITE" id="PS50878">
    <property type="entry name" value="RT_POL"/>
    <property type="match status" value="1"/>
</dbReference>
<evidence type="ECO:0000313" key="1">
    <source>
        <dbReference type="EMBL" id="CAB4039739.1"/>
    </source>
</evidence>
<sequence>MVFNATALVPPNCFVRIGKNLFQKIFVQNGKNLDQNVQTDVLYIDFEKAFDTVDHQILLKKLKHFGVVHRMHDWFKDYLHQRFQRVVVHGAVSDWAHVTSGVPQGSILGPMLFVIFINDLPDVVPDCISTGLYADDTKVYRDVYQLSVT</sequence>
<feature type="non-terminal residue" evidence="1">
    <location>
        <position position="149"/>
    </location>
</feature>
<protein>
    <submittedName>
        <fullName evidence="1">Uncharacterized protein</fullName>
    </submittedName>
</protein>
<dbReference type="InterPro" id="IPR000477">
    <property type="entry name" value="RT_dom"/>
</dbReference>
<dbReference type="SUPFAM" id="SSF56672">
    <property type="entry name" value="DNA/RNA polymerases"/>
    <property type="match status" value="1"/>
</dbReference>
<dbReference type="PANTHER" id="PTHR33332">
    <property type="entry name" value="REVERSE TRANSCRIPTASE DOMAIN-CONTAINING PROTEIN"/>
    <property type="match status" value="1"/>
</dbReference>
<dbReference type="OrthoDB" id="10056483at2759"/>
<reference evidence="1" key="1">
    <citation type="submission" date="2020-04" db="EMBL/GenBank/DDBJ databases">
        <authorList>
            <person name="Alioto T."/>
            <person name="Alioto T."/>
            <person name="Gomez Garrido J."/>
        </authorList>
    </citation>
    <scope>NUCLEOTIDE SEQUENCE</scope>
    <source>
        <strain evidence="1">A484AB</strain>
    </source>
</reference>